<protein>
    <recommendedName>
        <fullName evidence="7">Shikimate kinase</fullName>
        <shortName evidence="7">SK</shortName>
        <ecNumber evidence="7">2.7.1.71</ecNumber>
    </recommendedName>
</protein>
<dbReference type="PANTHER" id="PTHR21087">
    <property type="entry name" value="SHIKIMATE KINASE"/>
    <property type="match status" value="1"/>
</dbReference>
<comment type="subunit">
    <text evidence="7">Monomer.</text>
</comment>
<comment type="function">
    <text evidence="7">Catalyzes the specific phosphorylation of the 3-hydroxyl group of shikimic acid using ATP as a cosubstrate.</text>
</comment>
<dbReference type="EMBL" id="DYZA01000145">
    <property type="protein sequence ID" value="HJD97434.1"/>
    <property type="molecule type" value="Genomic_DNA"/>
</dbReference>
<dbReference type="GO" id="GO:0005524">
    <property type="term" value="F:ATP binding"/>
    <property type="evidence" value="ECO:0007669"/>
    <property type="project" value="UniProtKB-UniRule"/>
</dbReference>
<gene>
    <name evidence="7" type="primary">aroK</name>
    <name evidence="8" type="ORF">K8W16_07295</name>
</gene>
<evidence type="ECO:0000313" key="9">
    <source>
        <dbReference type="Proteomes" id="UP000698963"/>
    </source>
</evidence>
<dbReference type="AlphaFoldDB" id="A0A921AWK5"/>
<dbReference type="GO" id="GO:0009073">
    <property type="term" value="P:aromatic amino acid family biosynthetic process"/>
    <property type="evidence" value="ECO:0007669"/>
    <property type="project" value="UniProtKB-KW"/>
</dbReference>
<comment type="catalytic activity">
    <reaction evidence="7">
        <text>shikimate + ATP = 3-phosphoshikimate + ADP + H(+)</text>
        <dbReference type="Rhea" id="RHEA:13121"/>
        <dbReference type="ChEBI" id="CHEBI:15378"/>
        <dbReference type="ChEBI" id="CHEBI:30616"/>
        <dbReference type="ChEBI" id="CHEBI:36208"/>
        <dbReference type="ChEBI" id="CHEBI:145989"/>
        <dbReference type="ChEBI" id="CHEBI:456216"/>
        <dbReference type="EC" id="2.7.1.71"/>
    </reaction>
</comment>
<keyword evidence="2 7" id="KW-0808">Transferase</keyword>
<dbReference type="HAMAP" id="MF_00109">
    <property type="entry name" value="Shikimate_kinase"/>
    <property type="match status" value="1"/>
</dbReference>
<dbReference type="PANTHER" id="PTHR21087:SF16">
    <property type="entry name" value="SHIKIMATE KINASE 1, CHLOROPLASTIC"/>
    <property type="match status" value="1"/>
</dbReference>
<evidence type="ECO:0000256" key="1">
    <source>
        <dbReference type="ARBA" id="ARBA00022605"/>
    </source>
</evidence>
<feature type="binding site" evidence="7">
    <location>
        <begin position="11"/>
        <end position="16"/>
    </location>
    <ligand>
        <name>ATP</name>
        <dbReference type="ChEBI" id="CHEBI:30616"/>
    </ligand>
</feature>
<organism evidence="8 9">
    <name type="scientific">Mailhella massiliensis</name>
    <dbReference type="NCBI Taxonomy" id="1903261"/>
    <lineage>
        <taxon>Bacteria</taxon>
        <taxon>Pseudomonadati</taxon>
        <taxon>Thermodesulfobacteriota</taxon>
        <taxon>Desulfovibrionia</taxon>
        <taxon>Desulfovibrionales</taxon>
        <taxon>Desulfovibrionaceae</taxon>
        <taxon>Mailhella</taxon>
    </lineage>
</organism>
<dbReference type="InterPro" id="IPR027417">
    <property type="entry name" value="P-loop_NTPase"/>
</dbReference>
<evidence type="ECO:0000256" key="4">
    <source>
        <dbReference type="ARBA" id="ARBA00022777"/>
    </source>
</evidence>
<evidence type="ECO:0000256" key="3">
    <source>
        <dbReference type="ARBA" id="ARBA00022741"/>
    </source>
</evidence>
<dbReference type="PRINTS" id="PR01100">
    <property type="entry name" value="SHIKIMTKNASE"/>
</dbReference>
<evidence type="ECO:0000313" key="8">
    <source>
        <dbReference type="EMBL" id="HJD97434.1"/>
    </source>
</evidence>
<reference evidence="8" key="2">
    <citation type="submission" date="2021-09" db="EMBL/GenBank/DDBJ databases">
        <authorList>
            <person name="Gilroy R."/>
        </authorList>
    </citation>
    <scope>NUCLEOTIDE SEQUENCE</scope>
    <source>
        <strain evidence="8">ChiGjej2B2-19336</strain>
    </source>
</reference>
<dbReference type="Pfam" id="PF01202">
    <property type="entry name" value="SKI"/>
    <property type="match status" value="1"/>
</dbReference>
<feature type="binding site" evidence="7">
    <location>
        <position position="57"/>
    </location>
    <ligand>
        <name>substrate</name>
    </ligand>
</feature>
<dbReference type="CDD" id="cd00464">
    <property type="entry name" value="SK"/>
    <property type="match status" value="1"/>
</dbReference>
<comment type="pathway">
    <text evidence="7">Metabolic intermediate biosynthesis; chorismate biosynthesis; chorismate from D-erythrose 4-phosphate and phosphoenolpyruvate: step 5/7.</text>
</comment>
<dbReference type="GO" id="GO:0009423">
    <property type="term" value="P:chorismate biosynthetic process"/>
    <property type="evidence" value="ECO:0007669"/>
    <property type="project" value="UniProtKB-UniRule"/>
</dbReference>
<dbReference type="GO" id="GO:0004765">
    <property type="term" value="F:shikimate kinase activity"/>
    <property type="evidence" value="ECO:0007669"/>
    <property type="project" value="UniProtKB-UniRule"/>
</dbReference>
<comment type="cofactor">
    <cofactor evidence="7">
        <name>Mg(2+)</name>
        <dbReference type="ChEBI" id="CHEBI:18420"/>
    </cofactor>
    <text evidence="7">Binds 1 Mg(2+) ion per subunit.</text>
</comment>
<comment type="similarity">
    <text evidence="7">Belongs to the shikimate kinase family.</text>
</comment>
<feature type="binding site" evidence="7">
    <location>
        <position position="33"/>
    </location>
    <ligand>
        <name>substrate</name>
    </ligand>
</feature>
<keyword evidence="7" id="KW-0479">Metal-binding</keyword>
<keyword evidence="6 7" id="KW-0057">Aromatic amino acid biosynthesis</keyword>
<dbReference type="RefSeq" id="WP_304122490.1">
    <property type="nucleotide sequence ID" value="NZ_DYZA01000145.1"/>
</dbReference>
<dbReference type="Gene3D" id="3.40.50.300">
    <property type="entry name" value="P-loop containing nucleotide triphosphate hydrolases"/>
    <property type="match status" value="1"/>
</dbReference>
<feature type="binding site" evidence="7">
    <location>
        <position position="79"/>
    </location>
    <ligand>
        <name>substrate</name>
    </ligand>
</feature>
<dbReference type="SUPFAM" id="SSF52540">
    <property type="entry name" value="P-loop containing nucleoside triphosphate hydrolases"/>
    <property type="match status" value="1"/>
</dbReference>
<comment type="caution">
    <text evidence="8">The sequence shown here is derived from an EMBL/GenBank/DDBJ whole genome shotgun (WGS) entry which is preliminary data.</text>
</comment>
<feature type="binding site" evidence="7">
    <location>
        <position position="15"/>
    </location>
    <ligand>
        <name>Mg(2+)</name>
        <dbReference type="ChEBI" id="CHEBI:18420"/>
    </ligand>
</feature>
<evidence type="ECO:0000256" key="2">
    <source>
        <dbReference type="ARBA" id="ARBA00022679"/>
    </source>
</evidence>
<keyword evidence="5 7" id="KW-0067">ATP-binding</keyword>
<dbReference type="GO" id="GO:0008652">
    <property type="term" value="P:amino acid biosynthetic process"/>
    <property type="evidence" value="ECO:0007669"/>
    <property type="project" value="UniProtKB-KW"/>
</dbReference>
<keyword evidence="7" id="KW-0460">Magnesium</keyword>
<evidence type="ECO:0000256" key="7">
    <source>
        <dbReference type="HAMAP-Rule" id="MF_00109"/>
    </source>
</evidence>
<keyword evidence="4 7" id="KW-0418">Kinase</keyword>
<proteinExistence type="inferred from homology"/>
<dbReference type="InterPro" id="IPR000623">
    <property type="entry name" value="Shikimate_kinase/TSH1"/>
</dbReference>
<dbReference type="GO" id="GO:0005829">
    <property type="term" value="C:cytosol"/>
    <property type="evidence" value="ECO:0007669"/>
    <property type="project" value="TreeGrafter"/>
</dbReference>
<sequence length="185" mass="20800">MKNIVLIGLSGCGKSSLGRRLSRRLRMRLLDTDAMIVKKTGRAISDIFAKEGETFFRNLESACAKEAAAQEGVVISTGGGMVLRKENMAALAENGLVFFIDRHPSRILRSTALDDRPLVQDDAEKLFRLHAARLALYRRHAHVTIKNNGGPRSMRRRVLQILRHYRRKSKAALPCPENARRTELP</sequence>
<name>A0A921AWK5_9BACT</name>
<keyword evidence="3 7" id="KW-0547">Nucleotide-binding</keyword>
<evidence type="ECO:0000256" key="5">
    <source>
        <dbReference type="ARBA" id="ARBA00022840"/>
    </source>
</evidence>
<dbReference type="GO" id="GO:0000287">
    <property type="term" value="F:magnesium ion binding"/>
    <property type="evidence" value="ECO:0007669"/>
    <property type="project" value="UniProtKB-UniRule"/>
</dbReference>
<feature type="binding site" evidence="7">
    <location>
        <position position="133"/>
    </location>
    <ligand>
        <name>substrate</name>
    </ligand>
</feature>
<accession>A0A921AWK5</accession>
<evidence type="ECO:0000256" key="6">
    <source>
        <dbReference type="ARBA" id="ARBA00023141"/>
    </source>
</evidence>
<comment type="subcellular location">
    <subcellularLocation>
        <location evidence="7">Cytoplasm</location>
    </subcellularLocation>
</comment>
<keyword evidence="1 7" id="KW-0028">Amino-acid biosynthesis</keyword>
<feature type="binding site" evidence="7">
    <location>
        <position position="116"/>
    </location>
    <ligand>
        <name>ATP</name>
        <dbReference type="ChEBI" id="CHEBI:30616"/>
    </ligand>
</feature>
<dbReference type="Proteomes" id="UP000698963">
    <property type="component" value="Unassembled WGS sequence"/>
</dbReference>
<reference evidence="8" key="1">
    <citation type="journal article" date="2021" name="PeerJ">
        <title>Extensive microbial diversity within the chicken gut microbiome revealed by metagenomics and culture.</title>
        <authorList>
            <person name="Gilroy R."/>
            <person name="Ravi A."/>
            <person name="Getino M."/>
            <person name="Pursley I."/>
            <person name="Horton D.L."/>
            <person name="Alikhan N.F."/>
            <person name="Baker D."/>
            <person name="Gharbi K."/>
            <person name="Hall N."/>
            <person name="Watson M."/>
            <person name="Adriaenssens E.M."/>
            <person name="Foster-Nyarko E."/>
            <person name="Jarju S."/>
            <person name="Secka A."/>
            <person name="Antonio M."/>
            <person name="Oren A."/>
            <person name="Chaudhuri R.R."/>
            <person name="La Ragione R."/>
            <person name="Hildebrand F."/>
            <person name="Pallen M.J."/>
        </authorList>
    </citation>
    <scope>NUCLEOTIDE SEQUENCE</scope>
    <source>
        <strain evidence="8">ChiGjej2B2-19336</strain>
    </source>
</reference>
<keyword evidence="7" id="KW-0963">Cytoplasm</keyword>
<dbReference type="InterPro" id="IPR031322">
    <property type="entry name" value="Shikimate/glucono_kinase"/>
</dbReference>
<dbReference type="EC" id="2.7.1.71" evidence="7"/>
<feature type="binding site" evidence="7">
    <location>
        <position position="152"/>
    </location>
    <ligand>
        <name>ATP</name>
        <dbReference type="ChEBI" id="CHEBI:30616"/>
    </ligand>
</feature>